<comment type="caution">
    <text evidence="2">The sequence shown here is derived from an EMBL/GenBank/DDBJ whole genome shotgun (WGS) entry which is preliminary data.</text>
</comment>
<evidence type="ECO:0000256" key="1">
    <source>
        <dbReference type="SAM" id="MobiDB-lite"/>
    </source>
</evidence>
<evidence type="ECO:0000313" key="3">
    <source>
        <dbReference type="Proteomes" id="UP001221898"/>
    </source>
</evidence>
<dbReference type="EMBL" id="JAINUG010000088">
    <property type="protein sequence ID" value="KAJ8398686.1"/>
    <property type="molecule type" value="Genomic_DNA"/>
</dbReference>
<evidence type="ECO:0000313" key="2">
    <source>
        <dbReference type="EMBL" id="KAJ8398686.1"/>
    </source>
</evidence>
<proteinExistence type="predicted"/>
<gene>
    <name evidence="2" type="ORF">AAFF_G00418830</name>
</gene>
<reference evidence="2" key="1">
    <citation type="journal article" date="2023" name="Science">
        <title>Genome structures resolve the early diversification of teleost fishes.</title>
        <authorList>
            <person name="Parey E."/>
            <person name="Louis A."/>
            <person name="Montfort J."/>
            <person name="Bouchez O."/>
            <person name="Roques C."/>
            <person name="Iampietro C."/>
            <person name="Lluch J."/>
            <person name="Castinel A."/>
            <person name="Donnadieu C."/>
            <person name="Desvignes T."/>
            <person name="Floi Bucao C."/>
            <person name="Jouanno E."/>
            <person name="Wen M."/>
            <person name="Mejri S."/>
            <person name="Dirks R."/>
            <person name="Jansen H."/>
            <person name="Henkel C."/>
            <person name="Chen W.J."/>
            <person name="Zahm M."/>
            <person name="Cabau C."/>
            <person name="Klopp C."/>
            <person name="Thompson A.W."/>
            <person name="Robinson-Rechavi M."/>
            <person name="Braasch I."/>
            <person name="Lecointre G."/>
            <person name="Bobe J."/>
            <person name="Postlethwait J.H."/>
            <person name="Berthelot C."/>
            <person name="Roest Crollius H."/>
            <person name="Guiguen Y."/>
        </authorList>
    </citation>
    <scope>NUCLEOTIDE SEQUENCE</scope>
    <source>
        <strain evidence="2">NC1722</strain>
    </source>
</reference>
<protein>
    <submittedName>
        <fullName evidence="2">Uncharacterized protein</fullName>
    </submittedName>
</protein>
<name>A0AAD7S9T6_9TELE</name>
<accession>A0AAD7S9T6</accession>
<dbReference type="Proteomes" id="UP001221898">
    <property type="component" value="Unassembled WGS sequence"/>
</dbReference>
<sequence>MENTALRTSSRVTLASIACASSLPSRAETQSKRRASAAGSQARPTEELGVYGDSATANIAGPSARVPSTLLNPAIAEAPRRAFAAWKK</sequence>
<feature type="region of interest" description="Disordered" evidence="1">
    <location>
        <begin position="23"/>
        <end position="49"/>
    </location>
</feature>
<organism evidence="2 3">
    <name type="scientific">Aldrovandia affinis</name>
    <dbReference type="NCBI Taxonomy" id="143900"/>
    <lineage>
        <taxon>Eukaryota</taxon>
        <taxon>Metazoa</taxon>
        <taxon>Chordata</taxon>
        <taxon>Craniata</taxon>
        <taxon>Vertebrata</taxon>
        <taxon>Euteleostomi</taxon>
        <taxon>Actinopterygii</taxon>
        <taxon>Neopterygii</taxon>
        <taxon>Teleostei</taxon>
        <taxon>Notacanthiformes</taxon>
        <taxon>Halosauridae</taxon>
        <taxon>Aldrovandia</taxon>
    </lineage>
</organism>
<keyword evidence="3" id="KW-1185">Reference proteome</keyword>
<dbReference type="AlphaFoldDB" id="A0AAD7S9T6"/>